<dbReference type="OrthoDB" id="6422108at2759"/>
<comment type="similarity">
    <text evidence="2 12">Belongs to the amiloride-sensitive sodium channel (TC 1.A.6) family.</text>
</comment>
<evidence type="ECO:0000256" key="7">
    <source>
        <dbReference type="ARBA" id="ARBA00023053"/>
    </source>
</evidence>
<proteinExistence type="inferred from homology"/>
<keyword evidence="11 12" id="KW-0407">Ion channel</keyword>
<evidence type="ECO:0000256" key="13">
    <source>
        <dbReference type="SAM" id="Phobius"/>
    </source>
</evidence>
<dbReference type="EMBL" id="CAJPVJ010011934">
    <property type="protein sequence ID" value="CAG2174061.1"/>
    <property type="molecule type" value="Genomic_DNA"/>
</dbReference>
<organism evidence="14">
    <name type="scientific">Oppiella nova</name>
    <dbReference type="NCBI Taxonomy" id="334625"/>
    <lineage>
        <taxon>Eukaryota</taxon>
        <taxon>Metazoa</taxon>
        <taxon>Ecdysozoa</taxon>
        <taxon>Arthropoda</taxon>
        <taxon>Chelicerata</taxon>
        <taxon>Arachnida</taxon>
        <taxon>Acari</taxon>
        <taxon>Acariformes</taxon>
        <taxon>Sarcoptiformes</taxon>
        <taxon>Oribatida</taxon>
        <taxon>Brachypylina</taxon>
        <taxon>Oppioidea</taxon>
        <taxon>Oppiidae</taxon>
        <taxon>Oppiella</taxon>
    </lineage>
</organism>
<evidence type="ECO:0000256" key="11">
    <source>
        <dbReference type="ARBA" id="ARBA00023303"/>
    </source>
</evidence>
<comment type="subcellular location">
    <subcellularLocation>
        <location evidence="1">Membrane</location>
        <topology evidence="1">Multi-pass membrane protein</topology>
    </subcellularLocation>
</comment>
<keyword evidence="8 12" id="KW-0406">Ion transport</keyword>
<keyword evidence="5 12" id="KW-0812">Transmembrane</keyword>
<dbReference type="Gene3D" id="1.10.287.770">
    <property type="entry name" value="YojJ-like"/>
    <property type="match status" value="1"/>
</dbReference>
<evidence type="ECO:0000256" key="2">
    <source>
        <dbReference type="ARBA" id="ARBA00007193"/>
    </source>
</evidence>
<dbReference type="Pfam" id="PF00858">
    <property type="entry name" value="ASC"/>
    <property type="match status" value="1"/>
</dbReference>
<dbReference type="Proteomes" id="UP000728032">
    <property type="component" value="Unassembled WGS sequence"/>
</dbReference>
<dbReference type="AlphaFoldDB" id="A0A7R9MAZ1"/>
<dbReference type="InterPro" id="IPR001873">
    <property type="entry name" value="ENaC"/>
</dbReference>
<dbReference type="GO" id="GO:0015280">
    <property type="term" value="F:ligand-gated sodium channel activity"/>
    <property type="evidence" value="ECO:0007669"/>
    <property type="project" value="TreeGrafter"/>
</dbReference>
<evidence type="ECO:0000256" key="5">
    <source>
        <dbReference type="ARBA" id="ARBA00022692"/>
    </source>
</evidence>
<evidence type="ECO:0000256" key="1">
    <source>
        <dbReference type="ARBA" id="ARBA00004141"/>
    </source>
</evidence>
<evidence type="ECO:0000256" key="3">
    <source>
        <dbReference type="ARBA" id="ARBA00022448"/>
    </source>
</evidence>
<feature type="transmembrane region" description="Helical" evidence="13">
    <location>
        <begin position="185"/>
        <end position="208"/>
    </location>
</feature>
<sequence length="212" mass="24223">MHSPNVIPQRMGHQAFMDIKLGQMLSLSYNRHKTILLPAPYDTNCQTYDVTGVETAHKLRADCLSSCAYNMWFRCRNCTTYSRILWRLDSLPGERNPNICKFGEHYFSDSGIVELPGPYYFDDYCQRLCPVDCVQNYYSVAVVDREPGRSAWFMSGTGRVYIGLTHNQLPDQVTQHVEEMTFIDLLANIGGILGLWVGWSVLSVLTMFKGNK</sequence>
<name>A0A7R9MAZ1_9ACAR</name>
<evidence type="ECO:0000313" key="14">
    <source>
        <dbReference type="EMBL" id="CAD7656874.1"/>
    </source>
</evidence>
<keyword evidence="10 12" id="KW-0739">Sodium transport</keyword>
<keyword evidence="6 13" id="KW-1133">Transmembrane helix</keyword>
<dbReference type="GO" id="GO:0005886">
    <property type="term" value="C:plasma membrane"/>
    <property type="evidence" value="ECO:0007669"/>
    <property type="project" value="TreeGrafter"/>
</dbReference>
<evidence type="ECO:0000313" key="15">
    <source>
        <dbReference type="Proteomes" id="UP000728032"/>
    </source>
</evidence>
<keyword evidence="7" id="KW-0915">Sodium</keyword>
<evidence type="ECO:0000256" key="8">
    <source>
        <dbReference type="ARBA" id="ARBA00023065"/>
    </source>
</evidence>
<reference evidence="14" key="1">
    <citation type="submission" date="2020-11" db="EMBL/GenBank/DDBJ databases">
        <authorList>
            <person name="Tran Van P."/>
        </authorList>
    </citation>
    <scope>NUCLEOTIDE SEQUENCE</scope>
</reference>
<gene>
    <name evidence="14" type="ORF">ONB1V03_LOCUS13510</name>
</gene>
<evidence type="ECO:0000256" key="4">
    <source>
        <dbReference type="ARBA" id="ARBA00022461"/>
    </source>
</evidence>
<keyword evidence="3 12" id="KW-0813">Transport</keyword>
<keyword evidence="15" id="KW-1185">Reference proteome</keyword>
<protein>
    <submittedName>
        <fullName evidence="14">Uncharacterized protein</fullName>
    </submittedName>
</protein>
<dbReference type="PANTHER" id="PTHR11690">
    <property type="entry name" value="AMILORIDE-SENSITIVE SODIUM CHANNEL-RELATED"/>
    <property type="match status" value="1"/>
</dbReference>
<keyword evidence="4 12" id="KW-0894">Sodium channel</keyword>
<evidence type="ECO:0000256" key="6">
    <source>
        <dbReference type="ARBA" id="ARBA00022989"/>
    </source>
</evidence>
<dbReference type="EMBL" id="OC926759">
    <property type="protein sequence ID" value="CAD7656874.1"/>
    <property type="molecule type" value="Genomic_DNA"/>
</dbReference>
<accession>A0A7R9MAZ1</accession>
<keyword evidence="9 13" id="KW-0472">Membrane</keyword>
<evidence type="ECO:0000256" key="12">
    <source>
        <dbReference type="RuleBase" id="RU000679"/>
    </source>
</evidence>
<evidence type="ECO:0000256" key="10">
    <source>
        <dbReference type="ARBA" id="ARBA00023201"/>
    </source>
</evidence>
<evidence type="ECO:0000256" key="9">
    <source>
        <dbReference type="ARBA" id="ARBA00023136"/>
    </source>
</evidence>